<keyword evidence="1" id="KW-0812">Transmembrane</keyword>
<feature type="transmembrane region" description="Helical" evidence="1">
    <location>
        <begin position="7"/>
        <end position="26"/>
    </location>
</feature>
<dbReference type="Proteomes" id="UP000526184">
    <property type="component" value="Unassembled WGS sequence"/>
</dbReference>
<dbReference type="AlphaFoldDB" id="A0A7Z0PFA8"/>
<gene>
    <name evidence="2" type="ORF">HP397_04065</name>
</gene>
<accession>A0A7Z0PFA8</accession>
<proteinExistence type="predicted"/>
<dbReference type="EMBL" id="JABMKT010000018">
    <property type="protein sequence ID" value="NYV27989.1"/>
    <property type="molecule type" value="Genomic_DNA"/>
</dbReference>
<evidence type="ECO:0000256" key="1">
    <source>
        <dbReference type="SAM" id="Phobius"/>
    </source>
</evidence>
<keyword evidence="1" id="KW-0472">Membrane</keyword>
<dbReference type="RefSeq" id="WP_180136109.1">
    <property type="nucleotide sequence ID" value="NZ_JABMKT010000018.1"/>
</dbReference>
<name>A0A7Z0PFA8_9FUSO</name>
<comment type="caution">
    <text evidence="2">The sequence shown here is derived from an EMBL/GenBank/DDBJ whole genome shotgun (WGS) entry which is preliminary data.</text>
</comment>
<keyword evidence="1" id="KW-1133">Transmembrane helix</keyword>
<sequence>MKIIKRIIIGLIFIGIGLFLLGNNVLKLERYVKDNKEILKIEEKVNEEIEVIEQIEVENFAGIIDIEKGTKNSIKIEENYDNLNFSFENGILKIYTRDDKVVKNNKTLVKITYTEDKMDINVENMAGIMTIDAPMEALLNFENIAGKIKVNVEKDVKVDSDNVLGKVVIDADNNEDSTLNITMENIVGEIIINKK</sequence>
<organism evidence="2 3">
    <name type="scientific">Streptobacillus felis</name>
    <dbReference type="NCBI Taxonomy" id="1384509"/>
    <lineage>
        <taxon>Bacteria</taxon>
        <taxon>Fusobacteriati</taxon>
        <taxon>Fusobacteriota</taxon>
        <taxon>Fusobacteriia</taxon>
        <taxon>Fusobacteriales</taxon>
        <taxon>Leptotrichiaceae</taxon>
        <taxon>Streptobacillus</taxon>
    </lineage>
</organism>
<reference evidence="2 3" key="1">
    <citation type="submission" date="2020-05" db="EMBL/GenBank/DDBJ databases">
        <title>Streptobacillus felis strain LHL191014123.</title>
        <authorList>
            <person name="Fawzy A."/>
            <person name="Rau J."/>
            <person name="Risse K."/>
            <person name="Schauerte N."/>
            <person name="Geiger C."/>
            <person name="Blom J."/>
            <person name="Imirzalioglu C."/>
            <person name="Falgenhauer J."/>
            <person name="Bach A."/>
            <person name="Herden C."/>
            <person name="Eisenberg T."/>
        </authorList>
    </citation>
    <scope>NUCLEOTIDE SEQUENCE [LARGE SCALE GENOMIC DNA]</scope>
    <source>
        <strain evidence="2 3">LHL191014123</strain>
    </source>
</reference>
<evidence type="ECO:0000313" key="2">
    <source>
        <dbReference type="EMBL" id="NYV27989.1"/>
    </source>
</evidence>
<protein>
    <submittedName>
        <fullName evidence="2">Uncharacterized protein</fullName>
    </submittedName>
</protein>
<keyword evidence="3" id="KW-1185">Reference proteome</keyword>
<evidence type="ECO:0000313" key="3">
    <source>
        <dbReference type="Proteomes" id="UP000526184"/>
    </source>
</evidence>